<dbReference type="PANTHER" id="PTHR34835">
    <property type="entry name" value="OS07G0283600 PROTEIN-RELATED"/>
    <property type="match status" value="1"/>
</dbReference>
<reference evidence="1" key="1">
    <citation type="submission" date="2018-04" db="EMBL/GenBank/DDBJ databases">
        <title>WGS assembly of Panicum hallii.</title>
        <authorList>
            <person name="Lovell J."/>
            <person name="Jenkins J."/>
            <person name="Lowry D."/>
            <person name="Mamidi S."/>
            <person name="Sreedasyam A."/>
            <person name="Weng X."/>
            <person name="Barry K."/>
            <person name="Bonette J."/>
            <person name="Campitelli B."/>
            <person name="Daum C."/>
            <person name="Gordon S."/>
            <person name="Gould B."/>
            <person name="Lipzen A."/>
            <person name="Macqueen A."/>
            <person name="Palacio-Mejia J."/>
            <person name="Plott C."/>
            <person name="Shakirov E."/>
            <person name="Shu S."/>
            <person name="Yoshinaga Y."/>
            <person name="Zane M."/>
            <person name="Rokhsar D."/>
            <person name="Grimwood J."/>
            <person name="Schmutz J."/>
            <person name="Juenger T."/>
        </authorList>
    </citation>
    <scope>NUCLEOTIDE SEQUENCE [LARGE SCALE GENOMIC DNA]</scope>
    <source>
        <strain evidence="1">FIL2</strain>
    </source>
</reference>
<accession>A0A2S3I1J2</accession>
<dbReference type="PANTHER" id="PTHR34835:SF34">
    <property type="entry name" value="OS08G0555500 PROTEIN"/>
    <property type="match status" value="1"/>
</dbReference>
<dbReference type="Proteomes" id="UP000243499">
    <property type="component" value="Chromosome 6"/>
</dbReference>
<proteinExistence type="predicted"/>
<name>A0A2S3I1J2_9POAL</name>
<evidence type="ECO:0008006" key="2">
    <source>
        <dbReference type="Google" id="ProtNLM"/>
    </source>
</evidence>
<dbReference type="Gramene" id="PAN34513">
    <property type="protein sequence ID" value="PAN34513"/>
    <property type="gene ID" value="PAHAL_6G155300"/>
</dbReference>
<sequence length="304" mass="35085">MLYLTISTSIYHFLVLRNRASPTRLVKLYRVMSEDQRKMIRDVHFDGLLKIECSTIPAEFANLLMVECFNADTSELVLPGRGRISVTTQSIADILHLPSKGAEVKYELDVDAINFIHKYDILQGSAPKIDEIIKRIKNNKDKNEDFLKSQLMIAVLTFLCPPTSFRISPRCYPSLVDVSRVKKLNWCQFVVNQLKVAAKKINTKNSVKGCILLLVIIYADSLTIQNVQIPATMPRIAAWTRKLLDEVIKLEMNGDGSFGKLKLKPSHIQWCRTLLSKWMTYIALHHQKFREIWHQRRRGKYVKL</sequence>
<dbReference type="EMBL" id="CM008051">
    <property type="protein sequence ID" value="PAN34513.1"/>
    <property type="molecule type" value="Genomic_DNA"/>
</dbReference>
<protein>
    <recommendedName>
        <fullName evidence="2">Aminotransferase-like plant mobile domain-containing protein</fullName>
    </recommendedName>
</protein>
<dbReference type="AlphaFoldDB" id="A0A2S3I1J2"/>
<evidence type="ECO:0000313" key="1">
    <source>
        <dbReference type="EMBL" id="PAN34513.1"/>
    </source>
</evidence>
<gene>
    <name evidence="1" type="ORF">PAHAL_6G155300</name>
</gene>
<organism evidence="1">
    <name type="scientific">Panicum hallii</name>
    <dbReference type="NCBI Taxonomy" id="206008"/>
    <lineage>
        <taxon>Eukaryota</taxon>
        <taxon>Viridiplantae</taxon>
        <taxon>Streptophyta</taxon>
        <taxon>Embryophyta</taxon>
        <taxon>Tracheophyta</taxon>
        <taxon>Spermatophyta</taxon>
        <taxon>Magnoliopsida</taxon>
        <taxon>Liliopsida</taxon>
        <taxon>Poales</taxon>
        <taxon>Poaceae</taxon>
        <taxon>PACMAD clade</taxon>
        <taxon>Panicoideae</taxon>
        <taxon>Panicodae</taxon>
        <taxon>Paniceae</taxon>
        <taxon>Panicinae</taxon>
        <taxon>Panicum</taxon>
        <taxon>Panicum sect. Panicum</taxon>
    </lineage>
</organism>